<reference evidence="2 3" key="1">
    <citation type="submission" date="2018-06" db="EMBL/GenBank/DDBJ databases">
        <title>Genome Sequence of the Brown Rot Fungal Pathogen Monilinia fructigena.</title>
        <authorList>
            <person name="Landi L."/>
            <person name="De Miccolis Angelini R.M."/>
            <person name="Pollastro S."/>
            <person name="Abate D."/>
            <person name="Faretra F."/>
            <person name="Romanazzi G."/>
        </authorList>
    </citation>
    <scope>NUCLEOTIDE SEQUENCE [LARGE SCALE GENOMIC DNA]</scope>
    <source>
        <strain evidence="2 3">Mfrg269</strain>
    </source>
</reference>
<evidence type="ECO:0000313" key="2">
    <source>
        <dbReference type="EMBL" id="RAL59598.1"/>
    </source>
</evidence>
<dbReference type="Proteomes" id="UP000249056">
    <property type="component" value="Unassembled WGS sequence"/>
</dbReference>
<sequence length="259" mass="28397">MFADAHRENHLNTKISPAAVERTLSKFWNFLPPASREYWESNVPKISSNTHTPVNLSAPNLILGSTLSLEPIVQIMQVQALNLVKSSLPCGEPGTQWRLKLVNTIQGRPYQTWMTLHQNNDSFSPQSVFDTKYLQESSSPSANGHPTSVTGGNNIMGHEYGGTPEPKDEDETPEPDLPIAGLTKTRLQKIIEDSSPKVLEEEAKKSYDVLTVLKTRFKTLQAQGVDTPTIFGGVSNTGAGKSSVINAMLDGERLVPINC</sequence>
<evidence type="ECO:0000256" key="1">
    <source>
        <dbReference type="SAM" id="MobiDB-lite"/>
    </source>
</evidence>
<comment type="caution">
    <text evidence="2">The sequence shown here is derived from an EMBL/GenBank/DDBJ whole genome shotgun (WGS) entry which is preliminary data.</text>
</comment>
<keyword evidence="3" id="KW-1185">Reference proteome</keyword>
<dbReference type="OrthoDB" id="3598281at2759"/>
<evidence type="ECO:0000313" key="3">
    <source>
        <dbReference type="Proteomes" id="UP000249056"/>
    </source>
</evidence>
<dbReference type="EMBL" id="QKRW01000050">
    <property type="protein sequence ID" value="RAL59598.1"/>
    <property type="molecule type" value="Genomic_DNA"/>
</dbReference>
<feature type="compositionally biased region" description="Polar residues" evidence="1">
    <location>
        <begin position="134"/>
        <end position="153"/>
    </location>
</feature>
<dbReference type="AlphaFoldDB" id="A0A395IJF2"/>
<organism evidence="2 3">
    <name type="scientific">Monilinia fructigena</name>
    <dbReference type="NCBI Taxonomy" id="38457"/>
    <lineage>
        <taxon>Eukaryota</taxon>
        <taxon>Fungi</taxon>
        <taxon>Dikarya</taxon>
        <taxon>Ascomycota</taxon>
        <taxon>Pezizomycotina</taxon>
        <taxon>Leotiomycetes</taxon>
        <taxon>Helotiales</taxon>
        <taxon>Sclerotiniaceae</taxon>
        <taxon>Monilinia</taxon>
    </lineage>
</organism>
<accession>A0A395IJF2</accession>
<proteinExistence type="predicted"/>
<gene>
    <name evidence="2" type="ORF">DID88_006457</name>
</gene>
<protein>
    <submittedName>
        <fullName evidence="2">Uncharacterized protein</fullName>
    </submittedName>
</protein>
<feature type="region of interest" description="Disordered" evidence="1">
    <location>
        <begin position="134"/>
        <end position="176"/>
    </location>
</feature>
<name>A0A395IJF2_9HELO</name>